<dbReference type="SMART" id="SM00448">
    <property type="entry name" value="REC"/>
    <property type="match status" value="1"/>
</dbReference>
<dbReference type="Pfam" id="PF00072">
    <property type="entry name" value="Response_reg"/>
    <property type="match status" value="1"/>
</dbReference>
<protein>
    <submittedName>
        <fullName evidence="4">Response regulator receiver domain-containing protein</fullName>
    </submittedName>
</protein>
<keyword evidence="1 2" id="KW-0597">Phosphoprotein</keyword>
<accession>A0A1Y6BP98</accession>
<dbReference type="InterPro" id="IPR001789">
    <property type="entry name" value="Sig_transdc_resp-reg_receiver"/>
</dbReference>
<dbReference type="InterPro" id="IPR011006">
    <property type="entry name" value="CheY-like_superfamily"/>
</dbReference>
<dbReference type="Proteomes" id="UP000192917">
    <property type="component" value="Unassembled WGS sequence"/>
</dbReference>
<dbReference type="CDD" id="cd00156">
    <property type="entry name" value="REC"/>
    <property type="match status" value="1"/>
</dbReference>
<proteinExistence type="predicted"/>
<name>A0A1Y6BP98_9PROT</name>
<evidence type="ECO:0000259" key="3">
    <source>
        <dbReference type="PROSITE" id="PS50110"/>
    </source>
</evidence>
<dbReference type="PANTHER" id="PTHR44591">
    <property type="entry name" value="STRESS RESPONSE REGULATOR PROTEIN 1"/>
    <property type="match status" value="1"/>
</dbReference>
<dbReference type="EMBL" id="FWZX01000005">
    <property type="protein sequence ID" value="SMF13097.1"/>
    <property type="molecule type" value="Genomic_DNA"/>
</dbReference>
<dbReference type="PANTHER" id="PTHR44591:SF23">
    <property type="entry name" value="CHEY SUBFAMILY"/>
    <property type="match status" value="1"/>
</dbReference>
<reference evidence="4 5" key="1">
    <citation type="submission" date="2017-04" db="EMBL/GenBank/DDBJ databases">
        <authorList>
            <person name="Afonso C.L."/>
            <person name="Miller P.J."/>
            <person name="Scott M.A."/>
            <person name="Spackman E."/>
            <person name="Goraichik I."/>
            <person name="Dimitrov K.M."/>
            <person name="Suarez D.L."/>
            <person name="Swayne D.E."/>
        </authorList>
    </citation>
    <scope>NUCLEOTIDE SEQUENCE [LARGE SCALE GENOMIC DNA]</scope>
    <source>
        <strain evidence="4 5">USBA 355</strain>
    </source>
</reference>
<dbReference type="SUPFAM" id="SSF52172">
    <property type="entry name" value="CheY-like"/>
    <property type="match status" value="1"/>
</dbReference>
<organism evidence="4 5">
    <name type="scientific">Tistlia consotensis USBA 355</name>
    <dbReference type="NCBI Taxonomy" id="560819"/>
    <lineage>
        <taxon>Bacteria</taxon>
        <taxon>Pseudomonadati</taxon>
        <taxon>Pseudomonadota</taxon>
        <taxon>Alphaproteobacteria</taxon>
        <taxon>Rhodospirillales</taxon>
        <taxon>Rhodovibrionaceae</taxon>
        <taxon>Tistlia</taxon>
    </lineage>
</organism>
<dbReference type="RefSeq" id="WP_085122144.1">
    <property type="nucleotide sequence ID" value="NZ_FWZX01000005.1"/>
</dbReference>
<dbReference type="InterPro" id="IPR050595">
    <property type="entry name" value="Bact_response_regulator"/>
</dbReference>
<evidence type="ECO:0000256" key="1">
    <source>
        <dbReference type="ARBA" id="ARBA00022553"/>
    </source>
</evidence>
<feature type="domain" description="Response regulatory" evidence="3">
    <location>
        <begin position="3"/>
        <end position="120"/>
    </location>
</feature>
<evidence type="ECO:0000256" key="2">
    <source>
        <dbReference type="PROSITE-ProRule" id="PRU00169"/>
    </source>
</evidence>
<dbReference type="GO" id="GO:0000160">
    <property type="term" value="P:phosphorelay signal transduction system"/>
    <property type="evidence" value="ECO:0007669"/>
    <property type="project" value="InterPro"/>
</dbReference>
<evidence type="ECO:0000313" key="5">
    <source>
        <dbReference type="Proteomes" id="UP000192917"/>
    </source>
</evidence>
<dbReference type="STRING" id="560819.SAMN05428998_105133"/>
<dbReference type="Gene3D" id="3.40.50.2300">
    <property type="match status" value="1"/>
</dbReference>
<evidence type="ECO:0000313" key="4">
    <source>
        <dbReference type="EMBL" id="SMF13097.1"/>
    </source>
</evidence>
<sequence length="123" mass="13139">MARIVVIDDNEAICDILSKVLKRAGHDVAVANDGLVGEQTVRAEPTDLVVTDLIMPNREGLEMIQALKAENPALKIIAMSGGGRVRNLDLLQLAKRCGADRVLEKPLDRAAFIGAVEELLAAG</sequence>
<dbReference type="PROSITE" id="PS50110">
    <property type="entry name" value="RESPONSE_REGULATORY"/>
    <property type="match status" value="1"/>
</dbReference>
<feature type="modified residue" description="4-aspartylphosphate" evidence="2">
    <location>
        <position position="52"/>
    </location>
</feature>
<dbReference type="AlphaFoldDB" id="A0A1Y6BP98"/>
<keyword evidence="5" id="KW-1185">Reference proteome</keyword>
<gene>
    <name evidence="4" type="ORF">SAMN05428998_105133</name>
</gene>